<evidence type="ECO:0000256" key="6">
    <source>
        <dbReference type="ARBA" id="ARBA00022729"/>
    </source>
</evidence>
<dbReference type="InterPro" id="IPR011050">
    <property type="entry name" value="Pectin_lyase_fold/virulence"/>
</dbReference>
<dbReference type="Pfam" id="PF03211">
    <property type="entry name" value="Pectate_lyase"/>
    <property type="match status" value="1"/>
</dbReference>
<evidence type="ECO:0000256" key="11">
    <source>
        <dbReference type="RuleBase" id="RU367009"/>
    </source>
</evidence>
<keyword evidence="5 11" id="KW-0964">Secreted</keyword>
<comment type="function">
    <text evidence="10 11">Pectinolytic enzyme consist of four classes of enzymes: pectin lyase, polygalacturonase, pectin methylesterase and rhamnogalacturonase. Among pectinolytic enzymes, pectin lyase is the most important in depolymerization of pectin, since it cleaves internal glycosidic bonds of highly methylated pectins. Favors pectate, the anion, over pectin, the methyl ester.</text>
</comment>
<evidence type="ECO:0000256" key="9">
    <source>
        <dbReference type="ARBA" id="ARBA00023316"/>
    </source>
</evidence>
<dbReference type="GO" id="GO:0071555">
    <property type="term" value="P:cell wall organization"/>
    <property type="evidence" value="ECO:0007669"/>
    <property type="project" value="UniProtKB-KW"/>
</dbReference>
<dbReference type="SUPFAM" id="SSF51126">
    <property type="entry name" value="Pectin lyase-like"/>
    <property type="match status" value="1"/>
</dbReference>
<dbReference type="AlphaFoldDB" id="A0A319CY07"/>
<dbReference type="PANTHER" id="PTHR33407:SF9">
    <property type="entry name" value="PECTATE LYASE F-RELATED"/>
    <property type="match status" value="1"/>
</dbReference>
<feature type="region of interest" description="Disordered" evidence="12">
    <location>
        <begin position="223"/>
        <end position="253"/>
    </location>
</feature>
<comment type="catalytic activity">
    <reaction evidence="1 11">
        <text>Eliminative cleavage of (1-&gt;4)-alpha-D-galacturonan to give oligosaccharides with 4-deoxy-alpha-D-galact-4-enuronosyl groups at their non-reducing ends.</text>
        <dbReference type="EC" id="4.2.2.2"/>
    </reaction>
</comment>
<evidence type="ECO:0000256" key="10">
    <source>
        <dbReference type="ARBA" id="ARBA00025679"/>
    </source>
</evidence>
<dbReference type="GO" id="GO:0005576">
    <property type="term" value="C:extracellular region"/>
    <property type="evidence" value="ECO:0007669"/>
    <property type="project" value="UniProtKB-SubCell"/>
</dbReference>
<evidence type="ECO:0000256" key="4">
    <source>
        <dbReference type="ARBA" id="ARBA00006463"/>
    </source>
</evidence>
<evidence type="ECO:0000256" key="5">
    <source>
        <dbReference type="ARBA" id="ARBA00022525"/>
    </source>
</evidence>
<name>A0A319CY07_9EURO</name>
<dbReference type="OrthoDB" id="441042at2759"/>
<accession>A0A319CY07</accession>
<evidence type="ECO:0000256" key="1">
    <source>
        <dbReference type="ARBA" id="ARBA00000695"/>
    </source>
</evidence>
<evidence type="ECO:0000256" key="3">
    <source>
        <dbReference type="ARBA" id="ARBA00004613"/>
    </source>
</evidence>
<sequence>MKARSHSSAVSSATPGITSAAVAGSVTTALPASSGSSTLSAVRTIAAGETFDGGMVMYDRGVSCTGQEEGGDSDAVFEIEEGGTLSNVIIGPNQMEGVHCFGSCTLNNVWWSAVCEDAFTIKEQDDGETTTITGGGAFDAEDKVLQHNGGGTLQVSGFYVENFGKLYRSCGNCDDMLARHVVMDDVYAVEGKEIAGINANYGDTATLSSITVSDVKDVCVTFEGNSNGDEPEQSGAGPDGTSCKYSTSDITQA</sequence>
<comment type="subcellular location">
    <subcellularLocation>
        <location evidence="3 11">Secreted</location>
    </subcellularLocation>
</comment>
<dbReference type="EMBL" id="KZ826013">
    <property type="protein sequence ID" value="PYH89750.1"/>
    <property type="molecule type" value="Genomic_DNA"/>
</dbReference>
<dbReference type="Gene3D" id="2.160.20.10">
    <property type="entry name" value="Single-stranded right-handed beta-helix, Pectin lyase-like"/>
    <property type="match status" value="1"/>
</dbReference>
<comment type="similarity">
    <text evidence="4 11">Belongs to the polysaccharide lyase 3 family.</text>
</comment>
<keyword evidence="14" id="KW-1185">Reference proteome</keyword>
<proteinExistence type="inferred from homology"/>
<dbReference type="InterPro" id="IPR012334">
    <property type="entry name" value="Pectin_lyas_fold"/>
</dbReference>
<keyword evidence="6" id="KW-0732">Signal</keyword>
<dbReference type="PANTHER" id="PTHR33407">
    <property type="entry name" value="PECTATE LYASE F-RELATED"/>
    <property type="match status" value="1"/>
</dbReference>
<evidence type="ECO:0000313" key="13">
    <source>
        <dbReference type="EMBL" id="PYH89750.1"/>
    </source>
</evidence>
<dbReference type="GO" id="GO:0045490">
    <property type="term" value="P:pectin catabolic process"/>
    <property type="evidence" value="ECO:0007669"/>
    <property type="project" value="TreeGrafter"/>
</dbReference>
<feature type="compositionally biased region" description="Polar residues" evidence="12">
    <location>
        <begin position="243"/>
        <end position="253"/>
    </location>
</feature>
<evidence type="ECO:0000313" key="14">
    <source>
        <dbReference type="Proteomes" id="UP000247810"/>
    </source>
</evidence>
<dbReference type="GO" id="GO:0030570">
    <property type="term" value="F:pectate lyase activity"/>
    <property type="evidence" value="ECO:0007669"/>
    <property type="project" value="UniProtKB-UniRule"/>
</dbReference>
<evidence type="ECO:0000256" key="12">
    <source>
        <dbReference type="SAM" id="MobiDB-lite"/>
    </source>
</evidence>
<dbReference type="VEuPathDB" id="FungiDB:BO71DRAFT_335946"/>
<comment type="cofactor">
    <cofactor evidence="2 11">
        <name>Ca(2+)</name>
        <dbReference type="ChEBI" id="CHEBI:29108"/>
    </cofactor>
</comment>
<dbReference type="InterPro" id="IPR004898">
    <property type="entry name" value="Pectate_lyase_PlyH/PlyE-like"/>
</dbReference>
<evidence type="ECO:0000256" key="8">
    <source>
        <dbReference type="ARBA" id="ARBA00023239"/>
    </source>
</evidence>
<evidence type="ECO:0000256" key="2">
    <source>
        <dbReference type="ARBA" id="ARBA00001913"/>
    </source>
</evidence>
<evidence type="ECO:0000256" key="7">
    <source>
        <dbReference type="ARBA" id="ARBA00022837"/>
    </source>
</evidence>
<dbReference type="Proteomes" id="UP000247810">
    <property type="component" value="Unassembled WGS sequence"/>
</dbReference>
<organism evidence="13 14">
    <name type="scientific">Aspergillus ellipticus CBS 707.79</name>
    <dbReference type="NCBI Taxonomy" id="1448320"/>
    <lineage>
        <taxon>Eukaryota</taxon>
        <taxon>Fungi</taxon>
        <taxon>Dikarya</taxon>
        <taxon>Ascomycota</taxon>
        <taxon>Pezizomycotina</taxon>
        <taxon>Eurotiomycetes</taxon>
        <taxon>Eurotiomycetidae</taxon>
        <taxon>Eurotiales</taxon>
        <taxon>Aspergillaceae</taxon>
        <taxon>Aspergillus</taxon>
        <taxon>Aspergillus subgen. Circumdati</taxon>
    </lineage>
</organism>
<protein>
    <recommendedName>
        <fullName evidence="11">Pectate lyase</fullName>
        <ecNumber evidence="11">4.2.2.2</ecNumber>
    </recommendedName>
</protein>
<reference evidence="13 14" key="1">
    <citation type="submission" date="2018-02" db="EMBL/GenBank/DDBJ databases">
        <title>The genomes of Aspergillus section Nigri reveals drivers in fungal speciation.</title>
        <authorList>
            <consortium name="DOE Joint Genome Institute"/>
            <person name="Vesth T.C."/>
            <person name="Nybo J."/>
            <person name="Theobald S."/>
            <person name="Brandl J."/>
            <person name="Frisvad J.C."/>
            <person name="Nielsen K.F."/>
            <person name="Lyhne E.K."/>
            <person name="Kogle M.E."/>
            <person name="Kuo A."/>
            <person name="Riley R."/>
            <person name="Clum A."/>
            <person name="Nolan M."/>
            <person name="Lipzen A."/>
            <person name="Salamov A."/>
            <person name="Henrissat B."/>
            <person name="Wiebenga A."/>
            <person name="De vries R.P."/>
            <person name="Grigoriev I.V."/>
            <person name="Mortensen U.H."/>
            <person name="Andersen M.R."/>
            <person name="Baker S.E."/>
        </authorList>
    </citation>
    <scope>NUCLEOTIDE SEQUENCE [LARGE SCALE GENOMIC DNA]</scope>
    <source>
        <strain evidence="13 14">CBS 707.79</strain>
    </source>
</reference>
<gene>
    <name evidence="13" type="ORF">BO71DRAFT_335946</name>
</gene>
<keyword evidence="7 11" id="KW-0106">Calcium</keyword>
<keyword evidence="8 11" id="KW-0456">Lyase</keyword>
<dbReference type="EC" id="4.2.2.2" evidence="11"/>
<keyword evidence="9" id="KW-0961">Cell wall biogenesis/degradation</keyword>